<dbReference type="InterPro" id="IPR023395">
    <property type="entry name" value="MCP_dom_sf"/>
</dbReference>
<name>A0ABR1FYW6_AURAN</name>
<dbReference type="Gene3D" id="1.50.40.10">
    <property type="entry name" value="Mitochondrial carrier domain"/>
    <property type="match status" value="1"/>
</dbReference>
<comment type="similarity">
    <text evidence="7">Belongs to the mitochondrial carrier (TC 2.A.29) family.</text>
</comment>
<feature type="region of interest" description="Disordered" evidence="8">
    <location>
        <begin position="338"/>
        <end position="358"/>
    </location>
</feature>
<comment type="caution">
    <text evidence="9">The sequence shown here is derived from an EMBL/GenBank/DDBJ whole genome shotgun (WGS) entry which is preliminary data.</text>
</comment>
<proteinExistence type="inferred from homology"/>
<feature type="repeat" description="Solcar" evidence="6">
    <location>
        <begin position="141"/>
        <end position="226"/>
    </location>
</feature>
<evidence type="ECO:0000313" key="10">
    <source>
        <dbReference type="Proteomes" id="UP001363151"/>
    </source>
</evidence>
<evidence type="ECO:0000256" key="3">
    <source>
        <dbReference type="ARBA" id="ARBA00022692"/>
    </source>
</evidence>
<dbReference type="PANTHER" id="PTHR24089">
    <property type="entry name" value="SOLUTE CARRIER FAMILY 25"/>
    <property type="match status" value="1"/>
</dbReference>
<reference evidence="9 10" key="1">
    <citation type="submission" date="2024-03" db="EMBL/GenBank/DDBJ databases">
        <title>Aureococcus anophagefferens CCMP1851 and Kratosvirus quantuckense: Draft genome of a second virus-susceptible host strain in the model system.</title>
        <authorList>
            <person name="Chase E."/>
            <person name="Truchon A.R."/>
            <person name="Schepens W."/>
            <person name="Wilhelm S.W."/>
        </authorList>
    </citation>
    <scope>NUCLEOTIDE SEQUENCE [LARGE SCALE GENOMIC DNA]</scope>
    <source>
        <strain evidence="9 10">CCMP1851</strain>
    </source>
</reference>
<dbReference type="Proteomes" id="UP001363151">
    <property type="component" value="Unassembled WGS sequence"/>
</dbReference>
<feature type="repeat" description="Solcar" evidence="6">
    <location>
        <begin position="236"/>
        <end position="324"/>
    </location>
</feature>
<dbReference type="PRINTS" id="PR00926">
    <property type="entry name" value="MITOCARRIER"/>
</dbReference>
<accession>A0ABR1FYW6</accession>
<keyword evidence="5 6" id="KW-0472">Membrane</keyword>
<evidence type="ECO:0000256" key="4">
    <source>
        <dbReference type="ARBA" id="ARBA00022737"/>
    </source>
</evidence>
<keyword evidence="10" id="KW-1185">Reference proteome</keyword>
<dbReference type="SUPFAM" id="SSF103506">
    <property type="entry name" value="Mitochondrial carrier"/>
    <property type="match status" value="1"/>
</dbReference>
<feature type="repeat" description="Solcar" evidence="6">
    <location>
        <begin position="47"/>
        <end position="131"/>
    </location>
</feature>
<evidence type="ECO:0000313" key="9">
    <source>
        <dbReference type="EMBL" id="KAK7241374.1"/>
    </source>
</evidence>
<evidence type="ECO:0000256" key="2">
    <source>
        <dbReference type="ARBA" id="ARBA00022448"/>
    </source>
</evidence>
<dbReference type="EMBL" id="JBBJCI010000202">
    <property type="protein sequence ID" value="KAK7241374.1"/>
    <property type="molecule type" value="Genomic_DNA"/>
</dbReference>
<organism evidence="9 10">
    <name type="scientific">Aureococcus anophagefferens</name>
    <name type="common">Harmful bloom alga</name>
    <dbReference type="NCBI Taxonomy" id="44056"/>
    <lineage>
        <taxon>Eukaryota</taxon>
        <taxon>Sar</taxon>
        <taxon>Stramenopiles</taxon>
        <taxon>Ochrophyta</taxon>
        <taxon>Pelagophyceae</taxon>
        <taxon>Pelagomonadales</taxon>
        <taxon>Pelagomonadaceae</taxon>
        <taxon>Aureococcus</taxon>
    </lineage>
</organism>
<evidence type="ECO:0000256" key="8">
    <source>
        <dbReference type="SAM" id="MobiDB-lite"/>
    </source>
</evidence>
<keyword evidence="3 6" id="KW-0812">Transmembrane</keyword>
<keyword evidence="4" id="KW-0677">Repeat</keyword>
<evidence type="ECO:0000256" key="6">
    <source>
        <dbReference type="PROSITE-ProRule" id="PRU00282"/>
    </source>
</evidence>
<keyword evidence="2 7" id="KW-0813">Transport</keyword>
<dbReference type="Pfam" id="PF00153">
    <property type="entry name" value="Mito_carr"/>
    <property type="match status" value="3"/>
</dbReference>
<comment type="subcellular location">
    <subcellularLocation>
        <location evidence="1">Membrane</location>
        <topology evidence="1">Multi-pass membrane protein</topology>
    </subcellularLocation>
</comment>
<evidence type="ECO:0000256" key="1">
    <source>
        <dbReference type="ARBA" id="ARBA00004141"/>
    </source>
</evidence>
<evidence type="ECO:0000256" key="5">
    <source>
        <dbReference type="ARBA" id="ARBA00023136"/>
    </source>
</evidence>
<protein>
    <submittedName>
        <fullName evidence="9">Mitochondrial carrier protein</fullName>
    </submittedName>
</protein>
<dbReference type="InterPro" id="IPR018108">
    <property type="entry name" value="MCP_transmembrane"/>
</dbReference>
<dbReference type="PROSITE" id="PS50920">
    <property type="entry name" value="SOLCAR"/>
    <property type="match status" value="3"/>
</dbReference>
<dbReference type="InterPro" id="IPR002067">
    <property type="entry name" value="MCP"/>
</dbReference>
<evidence type="ECO:0000256" key="7">
    <source>
        <dbReference type="RuleBase" id="RU000488"/>
    </source>
</evidence>
<gene>
    <name evidence="9" type="ORF">SO694_00059122</name>
</gene>
<sequence length="358" mass="38543">MLPCPQFGRDIDDRVRAVLDCARAPSLARASTRAASMTWPDDDWSLSNSQITWCSGTISGFAATLSKQPIQRVKWIRQTSEGPTRAYSAIVAETVQTRGYRGFFAGSAAAVYRNVPHSVLVYSLYPHAAALSRRWLSRDGETFSSRFVAGYMTMVGATVVTHPLDTLRVRVSVKQSTPTSSFLGEAAALRRAEGLAGFYGGFGATLVGAGPRGAIGFGVFETAKPLAAEHEWLRERPALAKVVCGYVAGLCSESIIYPLDTVRRRQQAFGAAHPINRLSVFAALASIFRAEGLGGLFKGISLNLIKNPAATAVSFTVNDVVKDFLGYRADGDDDLRRTATLPLPVDKDPLSRSGKPPP</sequence>